<evidence type="ECO:0000256" key="7">
    <source>
        <dbReference type="ARBA" id="ARBA00031732"/>
    </source>
</evidence>
<sequence>MTQGLIIHTGNILQLPDLKRKPGHTPADELNDTLKIQLSKKLPDGNHEVFASSELSSLLNPEERSSQKITVKLFLSTPTPEYVKTALNAALQELGATYADLFLISWPSGINMDDGKALWSAMECVFNEEKAHSLGVSDVETQAFVELHNAARIKPEAIQINLESCCVVPPELVTFTRENNIQLLTHNDPQNILPTETLKTIVPSLEGVLWTVRYQTLLRCRGIIKNKGYVISTHVA</sequence>
<dbReference type="Proteomes" id="UP000789390">
    <property type="component" value="Unassembled WGS sequence"/>
</dbReference>
<dbReference type="GO" id="GO:0006750">
    <property type="term" value="P:glutathione biosynthetic process"/>
    <property type="evidence" value="ECO:0007669"/>
    <property type="project" value="UniProtKB-UniPathway"/>
</dbReference>
<evidence type="ECO:0000313" key="11">
    <source>
        <dbReference type="Proteomes" id="UP000789390"/>
    </source>
</evidence>
<comment type="subunit">
    <text evidence="3">Heterodimer of a catalytic heavy chain and a regulatory light chain.</text>
</comment>
<dbReference type="GO" id="GO:0017109">
    <property type="term" value="C:glutamate-cysteine ligase complex"/>
    <property type="evidence" value="ECO:0007669"/>
    <property type="project" value="TreeGrafter"/>
</dbReference>
<dbReference type="PANTHER" id="PTHR13295:SF4">
    <property type="entry name" value="GLUTAMATE--CYSTEINE LIGASE REGULATORY SUBUNIT"/>
    <property type="match status" value="1"/>
</dbReference>
<reference evidence="10" key="1">
    <citation type="submission" date="2021-11" db="EMBL/GenBank/DDBJ databases">
        <authorList>
            <person name="Schell T."/>
        </authorList>
    </citation>
    <scope>NUCLEOTIDE SEQUENCE</scope>
    <source>
        <strain evidence="10">M5</strain>
    </source>
</reference>
<dbReference type="AlphaFoldDB" id="A0A8J2WRQ0"/>
<comment type="pathway">
    <text evidence="1">Sulfur metabolism; glutathione biosynthesis; glutathione from L-cysteine and L-glutamate: step 1/2.</text>
</comment>
<evidence type="ECO:0000256" key="1">
    <source>
        <dbReference type="ARBA" id="ARBA00005006"/>
    </source>
</evidence>
<dbReference type="GO" id="GO:0035226">
    <property type="term" value="F:glutamate-cysteine ligase catalytic subunit binding"/>
    <property type="evidence" value="ECO:0007669"/>
    <property type="project" value="InterPro"/>
</dbReference>
<dbReference type="GO" id="GO:0030234">
    <property type="term" value="F:enzyme regulator activity"/>
    <property type="evidence" value="ECO:0007669"/>
    <property type="project" value="TreeGrafter"/>
</dbReference>
<dbReference type="InterPro" id="IPR023210">
    <property type="entry name" value="NADP_OxRdtase_dom"/>
</dbReference>
<comment type="similarity">
    <text evidence="2">Belongs to the aldo/keto reductase family. Glutamate--cysteine ligase light chain subfamily.</text>
</comment>
<gene>
    <name evidence="10" type="ORF">DGAL_LOCUS16945</name>
</gene>
<dbReference type="Pfam" id="PF00248">
    <property type="entry name" value="Aldo_ket_red"/>
    <property type="match status" value="1"/>
</dbReference>
<evidence type="ECO:0000256" key="2">
    <source>
        <dbReference type="ARBA" id="ARBA00008612"/>
    </source>
</evidence>
<evidence type="ECO:0000256" key="8">
    <source>
        <dbReference type="ARBA" id="ARBA00032926"/>
    </source>
</evidence>
<protein>
    <recommendedName>
        <fullName evidence="7">GCS light chain</fullName>
    </recommendedName>
    <alternativeName>
        <fullName evidence="5">Gamma-ECS regulatory subunit</fullName>
    </alternativeName>
    <alternativeName>
        <fullName evidence="8">Gamma-glutamylcysteine synthetase regulatory subunit</fullName>
    </alternativeName>
    <alternativeName>
        <fullName evidence="6">Glutamate--cysteine ligase modifier subunit</fullName>
    </alternativeName>
</protein>
<dbReference type="InterPro" id="IPR036812">
    <property type="entry name" value="NAD(P)_OxRdtase_dom_sf"/>
</dbReference>
<dbReference type="PANTHER" id="PTHR13295">
    <property type="entry name" value="GLUTAMATE CYSTEINE LIGASE REGULATORY SUBUNIT"/>
    <property type="match status" value="1"/>
</dbReference>
<dbReference type="InterPro" id="IPR032963">
    <property type="entry name" value="Gclm"/>
</dbReference>
<evidence type="ECO:0000313" key="10">
    <source>
        <dbReference type="EMBL" id="CAH0113143.1"/>
    </source>
</evidence>
<evidence type="ECO:0000256" key="3">
    <source>
        <dbReference type="ARBA" id="ARBA00011532"/>
    </source>
</evidence>
<dbReference type="EMBL" id="CAKKLH010000336">
    <property type="protein sequence ID" value="CAH0113143.1"/>
    <property type="molecule type" value="Genomic_DNA"/>
</dbReference>
<evidence type="ECO:0000259" key="9">
    <source>
        <dbReference type="Pfam" id="PF00248"/>
    </source>
</evidence>
<dbReference type="OrthoDB" id="5596051at2759"/>
<keyword evidence="11" id="KW-1185">Reference proteome</keyword>
<accession>A0A8J2WRQ0</accession>
<keyword evidence="4" id="KW-0317">Glutathione biosynthesis</keyword>
<dbReference type="SUPFAM" id="SSF51430">
    <property type="entry name" value="NAD(P)-linked oxidoreductase"/>
    <property type="match status" value="1"/>
</dbReference>
<feature type="domain" description="NADP-dependent oxidoreductase" evidence="9">
    <location>
        <begin position="60"/>
        <end position="185"/>
    </location>
</feature>
<organism evidence="10 11">
    <name type="scientific">Daphnia galeata</name>
    <dbReference type="NCBI Taxonomy" id="27404"/>
    <lineage>
        <taxon>Eukaryota</taxon>
        <taxon>Metazoa</taxon>
        <taxon>Ecdysozoa</taxon>
        <taxon>Arthropoda</taxon>
        <taxon>Crustacea</taxon>
        <taxon>Branchiopoda</taxon>
        <taxon>Diplostraca</taxon>
        <taxon>Cladocera</taxon>
        <taxon>Anomopoda</taxon>
        <taxon>Daphniidae</taxon>
        <taxon>Daphnia</taxon>
    </lineage>
</organism>
<evidence type="ECO:0000256" key="4">
    <source>
        <dbReference type="ARBA" id="ARBA00022684"/>
    </source>
</evidence>
<proteinExistence type="inferred from homology"/>
<name>A0A8J2WRQ0_9CRUS</name>
<dbReference type="UniPathway" id="UPA00142">
    <property type="reaction ID" value="UER00209"/>
</dbReference>
<evidence type="ECO:0000256" key="5">
    <source>
        <dbReference type="ARBA" id="ARBA00030406"/>
    </source>
</evidence>
<evidence type="ECO:0000256" key="6">
    <source>
        <dbReference type="ARBA" id="ARBA00031154"/>
    </source>
</evidence>
<comment type="caution">
    <text evidence="10">The sequence shown here is derived from an EMBL/GenBank/DDBJ whole genome shotgun (WGS) entry which is preliminary data.</text>
</comment>
<dbReference type="Gene3D" id="3.20.20.100">
    <property type="entry name" value="NADP-dependent oxidoreductase domain"/>
    <property type="match status" value="1"/>
</dbReference>